<evidence type="ECO:0000313" key="3">
    <source>
        <dbReference type="EMBL" id="STE89162.1"/>
    </source>
</evidence>
<evidence type="ECO:0000259" key="2">
    <source>
        <dbReference type="Pfam" id="PF01926"/>
    </source>
</evidence>
<name>A0A376L372_ECOLX</name>
<dbReference type="PANTHER" id="PTHR42714:SF2">
    <property type="entry name" value="TRNA MODIFICATION GTPASE GTPBP3, MITOCHONDRIAL"/>
    <property type="match status" value="1"/>
</dbReference>
<dbReference type="CDD" id="cd11383">
    <property type="entry name" value="YfjP"/>
    <property type="match status" value="1"/>
</dbReference>
<gene>
    <name evidence="3" type="ORF">NCTC10418_06884</name>
</gene>
<dbReference type="InterPro" id="IPR027417">
    <property type="entry name" value="P-loop_NTPase"/>
</dbReference>
<sequence length="325" mass="36261">MSFSHSSLSAQVKSYLTFLPEEIRQKILEHLHCVIHYEPVIGIMGKSGTGKSSLCNAIFQSRICATHPLNGCTRQAHRLTLQLGERRMTLVDLPGIGETPQHDQEYRTLYRQLLPELDLIIWILRADERAYAADIAMHQFLLNEGADPSRFLFVLSHADRVFPAEEWNDTEKCPSRQQELSLATVTARVATLFPSSFPVLSVAAPVGWNLPAFVSLMIHALPPQATSAVYSHIRGENRSEQARKHAQQTFGETIGKSFDDAVARFSFPAWDVTASAQNPGPHYPPADHTVESPVLSAPESPRGNRIPLHDNGLRQPLPYAVCHYQ</sequence>
<dbReference type="SUPFAM" id="SSF52540">
    <property type="entry name" value="P-loop containing nucleoside triphosphate hydrolases"/>
    <property type="match status" value="1"/>
</dbReference>
<dbReference type="AlphaFoldDB" id="A0A376L372"/>
<accession>A0A376L372</accession>
<feature type="region of interest" description="Disordered" evidence="1">
    <location>
        <begin position="276"/>
        <end position="312"/>
    </location>
</feature>
<evidence type="ECO:0000313" key="4">
    <source>
        <dbReference type="Proteomes" id="UP000255460"/>
    </source>
</evidence>
<protein>
    <submittedName>
        <fullName evidence="3">Putative ATP/GTP-binding protein</fullName>
    </submittedName>
</protein>
<dbReference type="InterPro" id="IPR006073">
    <property type="entry name" value="GTP-bd"/>
</dbReference>
<reference evidence="3 4" key="1">
    <citation type="submission" date="2018-06" db="EMBL/GenBank/DDBJ databases">
        <authorList>
            <consortium name="Pathogen Informatics"/>
            <person name="Doyle S."/>
        </authorList>
    </citation>
    <scope>NUCLEOTIDE SEQUENCE [LARGE SCALE GENOMIC DNA]</scope>
    <source>
        <strain evidence="3 4">NCTC10418</strain>
    </source>
</reference>
<dbReference type="GO" id="GO:0002098">
    <property type="term" value="P:tRNA wobble uridine modification"/>
    <property type="evidence" value="ECO:0007669"/>
    <property type="project" value="TreeGrafter"/>
</dbReference>
<dbReference type="GO" id="GO:0005829">
    <property type="term" value="C:cytosol"/>
    <property type="evidence" value="ECO:0007669"/>
    <property type="project" value="TreeGrafter"/>
</dbReference>
<dbReference type="EMBL" id="UFZQ01000001">
    <property type="protein sequence ID" value="STE89162.1"/>
    <property type="molecule type" value="Genomic_DNA"/>
</dbReference>
<feature type="domain" description="G" evidence="2">
    <location>
        <begin position="41"/>
        <end position="143"/>
    </location>
</feature>
<proteinExistence type="predicted"/>
<dbReference type="PANTHER" id="PTHR42714">
    <property type="entry name" value="TRNA MODIFICATION GTPASE GTPBP3"/>
    <property type="match status" value="1"/>
</dbReference>
<dbReference type="Proteomes" id="UP000255460">
    <property type="component" value="Unassembled WGS sequence"/>
</dbReference>
<dbReference type="GO" id="GO:0005525">
    <property type="term" value="F:GTP binding"/>
    <property type="evidence" value="ECO:0007669"/>
    <property type="project" value="InterPro"/>
</dbReference>
<dbReference type="GO" id="GO:0030488">
    <property type="term" value="P:tRNA methylation"/>
    <property type="evidence" value="ECO:0007669"/>
    <property type="project" value="TreeGrafter"/>
</dbReference>
<organism evidence="3 4">
    <name type="scientific">Escherichia coli</name>
    <dbReference type="NCBI Taxonomy" id="562"/>
    <lineage>
        <taxon>Bacteria</taxon>
        <taxon>Pseudomonadati</taxon>
        <taxon>Pseudomonadota</taxon>
        <taxon>Gammaproteobacteria</taxon>
        <taxon>Enterobacterales</taxon>
        <taxon>Enterobacteriaceae</taxon>
        <taxon>Escherichia</taxon>
    </lineage>
</organism>
<dbReference type="Gene3D" id="3.40.50.300">
    <property type="entry name" value="P-loop containing nucleotide triphosphate hydrolases"/>
    <property type="match status" value="1"/>
</dbReference>
<evidence type="ECO:0000256" key="1">
    <source>
        <dbReference type="SAM" id="MobiDB-lite"/>
    </source>
</evidence>
<dbReference type="Pfam" id="PF01926">
    <property type="entry name" value="MMR_HSR1"/>
    <property type="match status" value="1"/>
</dbReference>